<dbReference type="OrthoDB" id="10249433at2759"/>
<dbReference type="EMBL" id="ALBS01000327">
    <property type="protein sequence ID" value="EJT45407.1"/>
    <property type="molecule type" value="Genomic_DNA"/>
</dbReference>
<protein>
    <recommendedName>
        <fullName evidence="1">Serine aminopeptidase S33 domain-containing protein</fullName>
    </recommendedName>
</protein>
<dbReference type="SUPFAM" id="SSF53474">
    <property type="entry name" value="alpha/beta-Hydrolases"/>
    <property type="match status" value="1"/>
</dbReference>
<organism evidence="2 3">
    <name type="scientific">Trichosporon asahii var. asahii (strain ATCC 90039 / CBS 2479 / JCM 2466 / KCTC 7840 / NBRC 103889/ NCYC 2677 / UAMH 7654)</name>
    <name type="common">Yeast</name>
    <dbReference type="NCBI Taxonomy" id="1186058"/>
    <lineage>
        <taxon>Eukaryota</taxon>
        <taxon>Fungi</taxon>
        <taxon>Dikarya</taxon>
        <taxon>Basidiomycota</taxon>
        <taxon>Agaricomycotina</taxon>
        <taxon>Tremellomycetes</taxon>
        <taxon>Trichosporonales</taxon>
        <taxon>Trichosporonaceae</taxon>
        <taxon>Trichosporon</taxon>
    </lineage>
</organism>
<dbReference type="PANTHER" id="PTHR11614">
    <property type="entry name" value="PHOSPHOLIPASE-RELATED"/>
    <property type="match status" value="1"/>
</dbReference>
<proteinExistence type="predicted"/>
<dbReference type="InterPro" id="IPR022742">
    <property type="entry name" value="Hydrolase_4"/>
</dbReference>
<feature type="domain" description="Serine aminopeptidase S33" evidence="1">
    <location>
        <begin position="141"/>
        <end position="280"/>
    </location>
</feature>
<dbReference type="Pfam" id="PF12146">
    <property type="entry name" value="Hydrolase_4"/>
    <property type="match status" value="2"/>
</dbReference>
<dbReference type="GeneID" id="25989682"/>
<dbReference type="InterPro" id="IPR029058">
    <property type="entry name" value="AB_hydrolase_fold"/>
</dbReference>
<accession>J6ERQ5</accession>
<gene>
    <name evidence="2" type="ORF">A1Q1_06170</name>
</gene>
<dbReference type="InterPro" id="IPR051044">
    <property type="entry name" value="MAG_DAG_Lipase"/>
</dbReference>
<dbReference type="RefSeq" id="XP_014176854.1">
    <property type="nucleotide sequence ID" value="XM_014321379.1"/>
</dbReference>
<name>J6ERQ5_TRIAS</name>
<evidence type="ECO:0000313" key="2">
    <source>
        <dbReference type="EMBL" id="EJT45407.1"/>
    </source>
</evidence>
<dbReference type="Gene3D" id="3.40.50.1820">
    <property type="entry name" value="alpha/beta hydrolase"/>
    <property type="match status" value="2"/>
</dbReference>
<dbReference type="KEGG" id="tasa:A1Q1_06170"/>
<evidence type="ECO:0000259" key="1">
    <source>
        <dbReference type="Pfam" id="PF12146"/>
    </source>
</evidence>
<sequence>MSGTVTVTDSYVLGPEGIPFFTKEWTTADPKAYVVFVHGFAEHIQRYDDYFRRLAAHDIHILAFDQRGAGRTSQAPLSAKSPEVAAWKKEGKTVHVQKAQKGVRSGGWLKALPDIEFFVKRESERAQGKPLFLYGHSMLLSGVIISGPYIRSTTPQSAIQIKAGTLAANLGLGNFCIAAPLDVKELTHNEDVQKKTKDDPWCEPSGSLRTLADMLSYGAVLDSKKARDAWPKDLPLLLYHGEEDKICCPKASGEYFEGCAANDKTHKLLPGLYHEPQNEVEPAPQELADFVGDWILQRTNRATQAKL</sequence>
<reference evidence="2 3" key="1">
    <citation type="journal article" date="2012" name="Eukaryot. Cell">
        <title>Draft genome sequence of CBS 2479, the standard type strain of Trichosporon asahii.</title>
        <authorList>
            <person name="Yang R.Y."/>
            <person name="Li H.T."/>
            <person name="Zhu H."/>
            <person name="Zhou G.P."/>
            <person name="Wang M."/>
            <person name="Wang L."/>
        </authorList>
    </citation>
    <scope>NUCLEOTIDE SEQUENCE [LARGE SCALE GENOMIC DNA]</scope>
    <source>
        <strain evidence="3">ATCC 90039 / CBS 2479 / JCM 2466 / KCTC 7840 / NCYC 2677 / UAMH 7654</strain>
    </source>
</reference>
<comment type="caution">
    <text evidence="2">The sequence shown here is derived from an EMBL/GenBank/DDBJ whole genome shotgun (WGS) entry which is preliminary data.</text>
</comment>
<feature type="domain" description="Serine aminopeptidase S33" evidence="1">
    <location>
        <begin position="29"/>
        <end position="138"/>
    </location>
</feature>
<dbReference type="AlphaFoldDB" id="J6ERQ5"/>
<dbReference type="HOGENOM" id="CLU_026209_5_2_1"/>
<dbReference type="Proteomes" id="UP000002748">
    <property type="component" value="Unassembled WGS sequence"/>
</dbReference>
<evidence type="ECO:0000313" key="3">
    <source>
        <dbReference type="Proteomes" id="UP000002748"/>
    </source>
</evidence>
<dbReference type="VEuPathDB" id="FungiDB:A1Q1_06170"/>